<evidence type="ECO:0000256" key="2">
    <source>
        <dbReference type="ARBA" id="ARBA00004286"/>
    </source>
</evidence>
<dbReference type="InterPro" id="IPR001208">
    <property type="entry name" value="MCM_dom"/>
</dbReference>
<comment type="function">
    <text evidence="15">Acts as component of the MCM2-7 complex (MCM complex) which is the replicative helicase essential for 'once per cell cycle' DNA replication initiation and elongation in eukaryotic cells. The active ATPase sites in the MCM2-7 ring are formed through the interaction surfaces of two neighboring subunits such that a critical structure of a conserved arginine finger motif is provided in trans relative to the ATP-binding site of the Walker A box of the adjacent subunit. The six ATPase active sites, however, are likely to contribute differentially to the complex helicase activity.</text>
</comment>
<comment type="subunit">
    <text evidence="15">Component of the MCM2-7 complex.</text>
</comment>
<dbReference type="InterPro" id="IPR012340">
    <property type="entry name" value="NA-bd_OB-fold"/>
</dbReference>
<dbReference type="InterPro" id="IPR041024">
    <property type="entry name" value="Mcm6_C"/>
</dbReference>
<evidence type="ECO:0000256" key="3">
    <source>
        <dbReference type="ARBA" id="ARBA00008010"/>
    </source>
</evidence>
<dbReference type="CDD" id="cd17757">
    <property type="entry name" value="MCM6"/>
    <property type="match status" value="1"/>
</dbReference>
<dbReference type="AlphaFoldDB" id="A0A2Y9HPB7"/>
<dbReference type="GO" id="GO:0042555">
    <property type="term" value="C:MCM complex"/>
    <property type="evidence" value="ECO:0007669"/>
    <property type="project" value="UniProtKB-UniRule"/>
</dbReference>
<dbReference type="Pfam" id="PF17855">
    <property type="entry name" value="MCM_lid"/>
    <property type="match status" value="1"/>
</dbReference>
<dbReference type="GO" id="GO:1902969">
    <property type="term" value="P:mitotic DNA replication"/>
    <property type="evidence" value="ECO:0007669"/>
    <property type="project" value="TreeGrafter"/>
</dbReference>
<gene>
    <name evidence="18" type="primary">MCM6</name>
</gene>
<evidence type="ECO:0000256" key="4">
    <source>
        <dbReference type="ARBA" id="ARBA00022454"/>
    </source>
</evidence>
<evidence type="ECO:0000256" key="11">
    <source>
        <dbReference type="ARBA" id="ARBA00023242"/>
    </source>
</evidence>
<dbReference type="Pfam" id="PF00493">
    <property type="entry name" value="MCM"/>
    <property type="match status" value="1"/>
</dbReference>
<evidence type="ECO:0000256" key="7">
    <source>
        <dbReference type="ARBA" id="ARBA00022801"/>
    </source>
</evidence>
<name>A0A2Y9HPB7_NEOSC</name>
<dbReference type="GO" id="GO:0016887">
    <property type="term" value="F:ATP hydrolysis activity"/>
    <property type="evidence" value="ECO:0007669"/>
    <property type="project" value="RHEA"/>
</dbReference>
<keyword evidence="4" id="KW-0158">Chromosome</keyword>
<keyword evidence="12 15" id="KW-0131">Cell cycle</keyword>
<dbReference type="GeneID" id="110585661"/>
<dbReference type="Gene3D" id="3.30.1640.10">
    <property type="entry name" value="mini-chromosome maintenance (MCM) complex, chain A, domain 1"/>
    <property type="match status" value="1"/>
</dbReference>
<dbReference type="GO" id="GO:1990518">
    <property type="term" value="F:single-stranded 3'-5' DNA helicase activity"/>
    <property type="evidence" value="ECO:0007669"/>
    <property type="project" value="TreeGrafter"/>
</dbReference>
<dbReference type="Gene3D" id="1.20.58.870">
    <property type="match status" value="1"/>
</dbReference>
<dbReference type="GO" id="GO:0000727">
    <property type="term" value="P:double-strand break repair via break-induced replication"/>
    <property type="evidence" value="ECO:0007669"/>
    <property type="project" value="TreeGrafter"/>
</dbReference>
<dbReference type="Gene3D" id="2.20.28.10">
    <property type="match status" value="1"/>
</dbReference>
<dbReference type="EC" id="3.6.4.12" evidence="15"/>
<dbReference type="Pfam" id="PF17207">
    <property type="entry name" value="MCM_OB"/>
    <property type="match status" value="1"/>
</dbReference>
<keyword evidence="11" id="KW-0539">Nucleus</keyword>
<evidence type="ECO:0000313" key="18">
    <source>
        <dbReference type="RefSeq" id="XP_021551494.1"/>
    </source>
</evidence>
<dbReference type="SUPFAM" id="SSF50249">
    <property type="entry name" value="Nucleic acid-binding proteins"/>
    <property type="match status" value="1"/>
</dbReference>
<dbReference type="PROSITE" id="PS50051">
    <property type="entry name" value="MCM_2"/>
    <property type="match status" value="1"/>
</dbReference>
<dbReference type="PANTHER" id="PTHR11630:SF73">
    <property type="entry name" value="DNA REPLICATION LICENSING FACTOR MCM6"/>
    <property type="match status" value="1"/>
</dbReference>
<dbReference type="PANTHER" id="PTHR11630">
    <property type="entry name" value="DNA REPLICATION LICENSING FACTOR MCM FAMILY MEMBER"/>
    <property type="match status" value="1"/>
</dbReference>
<dbReference type="PRINTS" id="PR01657">
    <property type="entry name" value="MCMFAMILY"/>
</dbReference>
<dbReference type="RefSeq" id="XP_021551494.1">
    <property type="nucleotide sequence ID" value="XM_021695819.1"/>
</dbReference>
<evidence type="ECO:0000256" key="9">
    <source>
        <dbReference type="ARBA" id="ARBA00022840"/>
    </source>
</evidence>
<keyword evidence="8 15" id="KW-0347">Helicase</keyword>
<dbReference type="Pfam" id="PF14551">
    <property type="entry name" value="MCM_N"/>
    <property type="match status" value="1"/>
</dbReference>
<dbReference type="FunFam" id="2.20.28.10:FF:000003">
    <property type="entry name" value="DNA helicase"/>
    <property type="match status" value="1"/>
</dbReference>
<sequence>MDLAAAAEPGAGSQHLEVRDEVAEKCQKLFLDFLEEFQNSDGEIKYLQLAEELIRPERNTLIVSFVDLEQFNQQLSTTIQEEFYRVYPYLCRALKTFVKDRKEIPLAKDFYVAFQDLPIRHKIRELTSSRIGLLTRISGQVVRTHPVHPELVSGTFLCLDCQTVIKDVEQQFKYTQPNICRNPVCANRRRFLLDTNKSRFVDFQKVRIQETQAELPRGSIPRSLEVILRAEAVESAQAGDKCDFTGTLIVVPDVSKLSIPGARAETNSRVSGVDGYETEGIRGLRALGVRDLSYRLVFLACCVAPTNPRFGGKELRDEEQTAESIKNQMTVKEWEKVFEMSQDKNLYHNLCTSLFPTIHGNDEVKRGVLLMLFGGVPKTTGEGTSLRGDINVCIVGDPSTAKSQFLKHVEEFSPRAVYTSGKASSAAGLTAAVVRDEESHEFVIEAGALMLADNGVCCIDEFDKMDVRDQVAIHEAMEQQTISITKAGVKVTDYAIARRIVDLHSRIEDSIDRVYSLDDIRRYLLFARQFKPKISKESEDFIVEQYKRLRQRDGSGVTKSSWRITVRQLESMIRLSEAMARMHCCDEVQPKHVKEAFRLLNKSIIRVETPDVNLDQEEEAQMEVDEGPDGINGHVDSPAPVNGVNGHSEDINQDLVPKASLRLSFPEYCRISNLIVLHLRKMEEEEDESALKRSELVNWYLKEIESEIDSEEELINKKRIIEKVIHRLTHYDHVLIELTQAGLKGSTEGSESYEEDPYLVVNPNYSLED</sequence>
<protein>
    <recommendedName>
        <fullName evidence="15">DNA replication licensing factor MCM6</fullName>
        <ecNumber evidence="15">3.6.4.12</ecNumber>
    </recommendedName>
</protein>
<evidence type="ECO:0000256" key="15">
    <source>
        <dbReference type="RuleBase" id="RU368064"/>
    </source>
</evidence>
<dbReference type="CTD" id="4175"/>
<keyword evidence="10 14" id="KW-0238">DNA-binding</keyword>
<evidence type="ECO:0000313" key="17">
    <source>
        <dbReference type="Proteomes" id="UP000248481"/>
    </source>
</evidence>
<organism evidence="17 18">
    <name type="scientific">Neomonachus schauinslandi</name>
    <name type="common">Hawaiian monk seal</name>
    <name type="synonym">Monachus schauinslandi</name>
    <dbReference type="NCBI Taxonomy" id="29088"/>
    <lineage>
        <taxon>Eukaryota</taxon>
        <taxon>Metazoa</taxon>
        <taxon>Chordata</taxon>
        <taxon>Craniata</taxon>
        <taxon>Vertebrata</taxon>
        <taxon>Euteleostomi</taxon>
        <taxon>Mammalia</taxon>
        <taxon>Eutheria</taxon>
        <taxon>Laurasiatheria</taxon>
        <taxon>Carnivora</taxon>
        <taxon>Caniformia</taxon>
        <taxon>Pinnipedia</taxon>
        <taxon>Phocidae</taxon>
        <taxon>Monachinae</taxon>
        <taxon>Monachini</taxon>
        <taxon>Neomonachus</taxon>
    </lineage>
</organism>
<dbReference type="FunFam" id="2.40.50.140:FF:000091">
    <property type="entry name" value="DNA helicase"/>
    <property type="match status" value="1"/>
</dbReference>
<keyword evidence="7 15" id="KW-0378">Hydrolase</keyword>
<dbReference type="Proteomes" id="UP000248481">
    <property type="component" value="Chromosome 3"/>
</dbReference>
<evidence type="ECO:0000256" key="12">
    <source>
        <dbReference type="ARBA" id="ARBA00023306"/>
    </source>
</evidence>
<evidence type="ECO:0000256" key="14">
    <source>
        <dbReference type="RuleBase" id="RU004070"/>
    </source>
</evidence>
<dbReference type="FunFam" id="3.40.50.300:FF:003470">
    <property type="entry name" value="DNA helicase"/>
    <property type="match status" value="1"/>
</dbReference>
<dbReference type="Gene3D" id="2.40.50.140">
    <property type="entry name" value="Nucleic acid-binding proteins"/>
    <property type="match status" value="1"/>
</dbReference>
<feature type="domain" description="MCM C-terminal AAA(+) ATPase" evidence="16">
    <location>
        <begin position="346"/>
        <end position="492"/>
    </location>
</feature>
<dbReference type="PROSITE" id="PS00847">
    <property type="entry name" value="MCM_1"/>
    <property type="match status" value="1"/>
</dbReference>
<proteinExistence type="inferred from homology"/>
<dbReference type="Gene3D" id="3.40.50.300">
    <property type="entry name" value="P-loop containing nucleotide triphosphate hydrolases"/>
    <property type="match status" value="2"/>
</dbReference>
<evidence type="ECO:0000256" key="13">
    <source>
        <dbReference type="ARBA" id="ARBA00048432"/>
    </source>
</evidence>
<dbReference type="InterPro" id="IPR027925">
    <property type="entry name" value="MCM_N"/>
</dbReference>
<dbReference type="InterPro" id="IPR008049">
    <property type="entry name" value="MCM6"/>
</dbReference>
<keyword evidence="5 15" id="KW-0235">DNA replication</keyword>
<dbReference type="PRINTS" id="PR01662">
    <property type="entry name" value="MCMPROTEIN6"/>
</dbReference>
<dbReference type="GO" id="GO:0003697">
    <property type="term" value="F:single-stranded DNA binding"/>
    <property type="evidence" value="ECO:0007669"/>
    <property type="project" value="TreeGrafter"/>
</dbReference>
<evidence type="ECO:0000256" key="6">
    <source>
        <dbReference type="ARBA" id="ARBA00022741"/>
    </source>
</evidence>
<keyword evidence="17" id="KW-1185">Reference proteome</keyword>
<dbReference type="SMART" id="SM00350">
    <property type="entry name" value="MCM"/>
    <property type="match status" value="1"/>
</dbReference>
<dbReference type="GO" id="GO:0005694">
    <property type="term" value="C:chromosome"/>
    <property type="evidence" value="ECO:0007669"/>
    <property type="project" value="UniProtKB-SubCell"/>
</dbReference>
<dbReference type="InterPro" id="IPR041562">
    <property type="entry name" value="MCM_lid"/>
</dbReference>
<comment type="subcellular location">
    <subcellularLocation>
        <location evidence="2">Chromosome</location>
    </subcellularLocation>
    <subcellularLocation>
        <location evidence="1 15">Nucleus</location>
    </subcellularLocation>
</comment>
<dbReference type="GO" id="GO:0006270">
    <property type="term" value="P:DNA replication initiation"/>
    <property type="evidence" value="ECO:0007669"/>
    <property type="project" value="UniProtKB-UniRule"/>
</dbReference>
<dbReference type="FunFam" id="1.20.58.870:FF:000001">
    <property type="entry name" value="DNA helicase"/>
    <property type="match status" value="1"/>
</dbReference>
<dbReference type="InterPro" id="IPR027417">
    <property type="entry name" value="P-loop_NTPase"/>
</dbReference>
<dbReference type="InterPro" id="IPR018525">
    <property type="entry name" value="MCM_CS"/>
</dbReference>
<evidence type="ECO:0000256" key="5">
    <source>
        <dbReference type="ARBA" id="ARBA00022705"/>
    </source>
</evidence>
<comment type="similarity">
    <text evidence="3 14">Belongs to the MCM family.</text>
</comment>
<dbReference type="InterPro" id="IPR031327">
    <property type="entry name" value="MCM"/>
</dbReference>
<comment type="catalytic activity">
    <reaction evidence="13">
        <text>ATP + H2O = ADP + phosphate + H(+)</text>
        <dbReference type="Rhea" id="RHEA:13065"/>
        <dbReference type="ChEBI" id="CHEBI:15377"/>
        <dbReference type="ChEBI" id="CHEBI:15378"/>
        <dbReference type="ChEBI" id="CHEBI:30616"/>
        <dbReference type="ChEBI" id="CHEBI:43474"/>
        <dbReference type="ChEBI" id="CHEBI:456216"/>
        <dbReference type="EC" id="3.6.4.12"/>
    </reaction>
    <physiologicalReaction direction="left-to-right" evidence="13">
        <dbReference type="Rhea" id="RHEA:13066"/>
    </physiologicalReaction>
</comment>
<dbReference type="FunFam" id="3.30.1640.10:FF:000004">
    <property type="entry name" value="DNA helicase"/>
    <property type="match status" value="1"/>
</dbReference>
<dbReference type="GO" id="GO:0005524">
    <property type="term" value="F:ATP binding"/>
    <property type="evidence" value="ECO:0007669"/>
    <property type="project" value="UniProtKB-UniRule"/>
</dbReference>
<dbReference type="GO" id="GO:0005634">
    <property type="term" value="C:nucleus"/>
    <property type="evidence" value="ECO:0007669"/>
    <property type="project" value="UniProtKB-SubCell"/>
</dbReference>
<evidence type="ECO:0000256" key="10">
    <source>
        <dbReference type="ARBA" id="ARBA00023125"/>
    </source>
</evidence>
<accession>A0A2Y9HPB7</accession>
<keyword evidence="6 14" id="KW-0547">Nucleotide-binding</keyword>
<keyword evidence="9 14" id="KW-0067">ATP-binding</keyword>
<evidence type="ECO:0000256" key="8">
    <source>
        <dbReference type="ARBA" id="ARBA00022806"/>
    </source>
</evidence>
<evidence type="ECO:0000256" key="1">
    <source>
        <dbReference type="ARBA" id="ARBA00004123"/>
    </source>
</evidence>
<dbReference type="SUPFAM" id="SSF52540">
    <property type="entry name" value="P-loop containing nucleoside triphosphate hydrolases"/>
    <property type="match status" value="1"/>
</dbReference>
<evidence type="ECO:0000259" key="16">
    <source>
        <dbReference type="PROSITE" id="PS50051"/>
    </source>
</evidence>
<dbReference type="Pfam" id="PF18263">
    <property type="entry name" value="WHD_MCM6"/>
    <property type="match status" value="1"/>
</dbReference>
<dbReference type="InterPro" id="IPR033762">
    <property type="entry name" value="MCM_OB"/>
</dbReference>
<reference evidence="18" key="1">
    <citation type="submission" date="2025-08" db="UniProtKB">
        <authorList>
            <consortium name="RefSeq"/>
        </authorList>
    </citation>
    <scope>IDENTIFICATION</scope>
    <source>
        <tissue evidence="18">Blood</tissue>
    </source>
</reference>